<dbReference type="GO" id="GO:0006637">
    <property type="term" value="P:acyl-CoA metabolic process"/>
    <property type="evidence" value="ECO:0007669"/>
    <property type="project" value="TreeGrafter"/>
</dbReference>
<proteinExistence type="inferred from homology"/>
<evidence type="ECO:0000313" key="4">
    <source>
        <dbReference type="Proteomes" id="UP001374579"/>
    </source>
</evidence>
<comment type="caution">
    <text evidence="3">The sequence shown here is derived from an EMBL/GenBank/DDBJ whole genome shotgun (WGS) entry which is preliminary data.</text>
</comment>
<evidence type="ECO:0000256" key="1">
    <source>
        <dbReference type="ARBA" id="ARBA00010458"/>
    </source>
</evidence>
<evidence type="ECO:0000256" key="2">
    <source>
        <dbReference type="ARBA" id="ARBA00022801"/>
    </source>
</evidence>
<evidence type="ECO:0000313" key="3">
    <source>
        <dbReference type="EMBL" id="KAK7090318.1"/>
    </source>
</evidence>
<dbReference type="Proteomes" id="UP001374579">
    <property type="component" value="Unassembled WGS sequence"/>
</dbReference>
<dbReference type="Gene3D" id="3.10.129.10">
    <property type="entry name" value="Hotdog Thioesterase"/>
    <property type="match status" value="1"/>
</dbReference>
<keyword evidence="2" id="KW-0378">Hydrolase</keyword>
<name>A0AAN9FZW3_9CAEN</name>
<protein>
    <submittedName>
        <fullName evidence="3">Uncharacterized protein</fullName>
    </submittedName>
</protein>
<comment type="similarity">
    <text evidence="1">Belongs to the acyl coenzyme A hydrolase family.</text>
</comment>
<dbReference type="GO" id="GO:0005739">
    <property type="term" value="C:mitochondrion"/>
    <property type="evidence" value="ECO:0007669"/>
    <property type="project" value="TreeGrafter"/>
</dbReference>
<dbReference type="EMBL" id="JBAMIC010000024">
    <property type="protein sequence ID" value="KAK7090318.1"/>
    <property type="molecule type" value="Genomic_DNA"/>
</dbReference>
<keyword evidence="4" id="KW-1185">Reference proteome</keyword>
<dbReference type="AlphaFoldDB" id="A0AAN9FZW3"/>
<dbReference type="PANTHER" id="PTHR12655:SF0">
    <property type="entry name" value="ACYL-COENZYME A THIOESTERASE 9, MITOCHONDRIAL"/>
    <property type="match status" value="1"/>
</dbReference>
<sequence>MQLKVHAEVVDPLTGSRHTTNDFYFAFDTNQPDLPHVVPKTYSESMLFLDGMRHLRD</sequence>
<reference evidence="3 4" key="1">
    <citation type="submission" date="2024-02" db="EMBL/GenBank/DDBJ databases">
        <title>Chromosome-scale genome assembly of the rough periwinkle Littorina saxatilis.</title>
        <authorList>
            <person name="De Jode A."/>
            <person name="Faria R."/>
            <person name="Formenti G."/>
            <person name="Sims Y."/>
            <person name="Smith T.P."/>
            <person name="Tracey A."/>
            <person name="Wood J.M.D."/>
            <person name="Zagrodzka Z.B."/>
            <person name="Johannesson K."/>
            <person name="Butlin R.K."/>
            <person name="Leder E.H."/>
        </authorList>
    </citation>
    <scope>NUCLEOTIDE SEQUENCE [LARGE SCALE GENOMIC DNA]</scope>
    <source>
        <strain evidence="3">Snail1</strain>
        <tissue evidence="3">Muscle</tissue>
    </source>
</reference>
<organism evidence="3 4">
    <name type="scientific">Littorina saxatilis</name>
    <dbReference type="NCBI Taxonomy" id="31220"/>
    <lineage>
        <taxon>Eukaryota</taxon>
        <taxon>Metazoa</taxon>
        <taxon>Spiralia</taxon>
        <taxon>Lophotrochozoa</taxon>
        <taxon>Mollusca</taxon>
        <taxon>Gastropoda</taxon>
        <taxon>Caenogastropoda</taxon>
        <taxon>Littorinimorpha</taxon>
        <taxon>Littorinoidea</taxon>
        <taxon>Littorinidae</taxon>
        <taxon>Littorina</taxon>
    </lineage>
</organism>
<gene>
    <name evidence="3" type="ORF">V1264_010133</name>
</gene>
<dbReference type="PANTHER" id="PTHR12655">
    <property type="entry name" value="ACYL-COA THIOESTERASE"/>
    <property type="match status" value="1"/>
</dbReference>
<dbReference type="GO" id="GO:0047617">
    <property type="term" value="F:fatty acyl-CoA hydrolase activity"/>
    <property type="evidence" value="ECO:0007669"/>
    <property type="project" value="TreeGrafter"/>
</dbReference>
<accession>A0AAN9FZW3</accession>